<dbReference type="Proteomes" id="UP001465976">
    <property type="component" value="Unassembled WGS sequence"/>
</dbReference>
<keyword evidence="2" id="KW-1185">Reference proteome</keyword>
<reference evidence="1 2" key="1">
    <citation type="submission" date="2024-02" db="EMBL/GenBank/DDBJ databases">
        <title>A draft genome for the cacao thread blight pathogen Marasmius crinis-equi.</title>
        <authorList>
            <person name="Cohen S.P."/>
            <person name="Baruah I.K."/>
            <person name="Amoako-Attah I."/>
            <person name="Bukari Y."/>
            <person name="Meinhardt L.W."/>
            <person name="Bailey B.A."/>
        </authorList>
    </citation>
    <scope>NUCLEOTIDE SEQUENCE [LARGE SCALE GENOMIC DNA]</scope>
    <source>
        <strain evidence="1 2">GH-76</strain>
    </source>
</reference>
<evidence type="ECO:0000313" key="2">
    <source>
        <dbReference type="Proteomes" id="UP001465976"/>
    </source>
</evidence>
<accession>A0ABR3EXQ6</accession>
<dbReference type="EMBL" id="JBAHYK010001523">
    <property type="protein sequence ID" value="KAL0567701.1"/>
    <property type="molecule type" value="Genomic_DNA"/>
</dbReference>
<feature type="non-terminal residue" evidence="1">
    <location>
        <position position="75"/>
    </location>
</feature>
<protein>
    <submittedName>
        <fullName evidence="1">Uncharacterized protein</fullName>
    </submittedName>
</protein>
<gene>
    <name evidence="1" type="ORF">V5O48_014297</name>
</gene>
<comment type="caution">
    <text evidence="1">The sequence shown here is derived from an EMBL/GenBank/DDBJ whole genome shotgun (WGS) entry which is preliminary data.</text>
</comment>
<sequence>MEFIVPHDILDHNTTLQSNSDPPVTYELTTPQVENKGSRTRIKKGGHPIAWIEAGKSCTGLEKDNSPSRSLLPKT</sequence>
<name>A0ABR3EXQ6_9AGAR</name>
<proteinExistence type="predicted"/>
<organism evidence="1 2">
    <name type="scientific">Marasmius crinis-equi</name>
    <dbReference type="NCBI Taxonomy" id="585013"/>
    <lineage>
        <taxon>Eukaryota</taxon>
        <taxon>Fungi</taxon>
        <taxon>Dikarya</taxon>
        <taxon>Basidiomycota</taxon>
        <taxon>Agaricomycotina</taxon>
        <taxon>Agaricomycetes</taxon>
        <taxon>Agaricomycetidae</taxon>
        <taxon>Agaricales</taxon>
        <taxon>Marasmiineae</taxon>
        <taxon>Marasmiaceae</taxon>
        <taxon>Marasmius</taxon>
    </lineage>
</organism>
<evidence type="ECO:0000313" key="1">
    <source>
        <dbReference type="EMBL" id="KAL0567701.1"/>
    </source>
</evidence>